<dbReference type="InterPro" id="IPR036737">
    <property type="entry name" value="OmpA-like_sf"/>
</dbReference>
<keyword evidence="8" id="KW-0175">Coiled coil</keyword>
<dbReference type="Pfam" id="PF13677">
    <property type="entry name" value="MotB_plug"/>
    <property type="match status" value="1"/>
</dbReference>
<evidence type="ECO:0000313" key="10">
    <source>
        <dbReference type="EMBL" id="EAU00994.1"/>
    </source>
</evidence>
<dbReference type="Gene3D" id="3.30.1330.60">
    <property type="entry name" value="OmpA-like domain"/>
    <property type="match status" value="1"/>
</dbReference>
<keyword evidence="3" id="KW-1003">Cell membrane</keyword>
<dbReference type="KEGG" id="ccv:CCV52592_1191"/>
<dbReference type="HOGENOM" id="CLU_016890_0_1_7"/>
<dbReference type="InterPro" id="IPR025713">
    <property type="entry name" value="MotB-like_N_dom"/>
</dbReference>
<dbReference type="InterPro" id="IPR006665">
    <property type="entry name" value="OmpA-like"/>
</dbReference>
<evidence type="ECO:0000256" key="6">
    <source>
        <dbReference type="ARBA" id="ARBA00023136"/>
    </source>
</evidence>
<dbReference type="PANTHER" id="PTHR30329">
    <property type="entry name" value="STATOR ELEMENT OF FLAGELLAR MOTOR COMPLEX"/>
    <property type="match status" value="1"/>
</dbReference>
<dbReference type="OrthoDB" id="5292153at2"/>
<reference evidence="10" key="1">
    <citation type="submission" date="2016-07" db="EMBL/GenBank/DDBJ databases">
        <title>Comparative genomics of the Campylobacter concisus group.</title>
        <authorList>
            <person name="Miller W.G."/>
            <person name="Yee E."/>
            <person name="Chapman M.H."/>
            <person name="Huynh S."/>
            <person name="Bono J.L."/>
            <person name="On S.L.W."/>
            <person name="StLeger J."/>
            <person name="Foster G."/>
            <person name="Parker C.T."/>
        </authorList>
    </citation>
    <scope>NUCLEOTIDE SEQUENCE</scope>
    <source>
        <strain evidence="10">525.92</strain>
    </source>
</reference>
<gene>
    <name evidence="10" type="primary">motB</name>
    <name evidence="10" type="ORF">CCV52592_1191</name>
</gene>
<dbReference type="SUPFAM" id="SSF103088">
    <property type="entry name" value="OmpA-like"/>
    <property type="match status" value="1"/>
</dbReference>
<dbReference type="InterPro" id="IPR050330">
    <property type="entry name" value="Bact_OuterMem_StrucFunc"/>
</dbReference>
<name>A7GWY7_CAMC5</name>
<dbReference type="Proteomes" id="UP000006380">
    <property type="component" value="Chromosome"/>
</dbReference>
<dbReference type="NCBIfam" id="NF006285">
    <property type="entry name" value="PRK08457.1"/>
    <property type="match status" value="1"/>
</dbReference>
<accession>A7GWY7</accession>
<dbReference type="RefSeq" id="WP_011991924.1">
    <property type="nucleotide sequence ID" value="NC_009715.2"/>
</dbReference>
<comment type="similarity">
    <text evidence="2">Belongs to the MotB family.</text>
</comment>
<feature type="domain" description="OmpA-like" evidence="9">
    <location>
        <begin position="110"/>
        <end position="225"/>
    </location>
</feature>
<keyword evidence="10" id="KW-0969">Cilium</keyword>
<evidence type="ECO:0000256" key="3">
    <source>
        <dbReference type="ARBA" id="ARBA00022475"/>
    </source>
</evidence>
<keyword evidence="10" id="KW-0282">Flagellum</keyword>
<protein>
    <submittedName>
        <fullName evidence="10">Flagellar motor protein</fullName>
    </submittedName>
</protein>
<dbReference type="AlphaFoldDB" id="A7GWY7"/>
<feature type="coiled-coil region" evidence="8">
    <location>
        <begin position="78"/>
        <end position="112"/>
    </location>
</feature>
<proteinExistence type="inferred from homology"/>
<evidence type="ECO:0000256" key="8">
    <source>
        <dbReference type="SAM" id="Coils"/>
    </source>
</evidence>
<dbReference type="Pfam" id="PF00691">
    <property type="entry name" value="OmpA"/>
    <property type="match status" value="1"/>
</dbReference>
<dbReference type="STRING" id="360105.CCV52592_1191"/>
<evidence type="ECO:0000256" key="5">
    <source>
        <dbReference type="ARBA" id="ARBA00022989"/>
    </source>
</evidence>
<dbReference type="GO" id="GO:0005886">
    <property type="term" value="C:plasma membrane"/>
    <property type="evidence" value="ECO:0007669"/>
    <property type="project" value="UniProtKB-SubCell"/>
</dbReference>
<evidence type="ECO:0000256" key="7">
    <source>
        <dbReference type="PROSITE-ProRule" id="PRU00473"/>
    </source>
</evidence>
<keyword evidence="6 7" id="KW-0472">Membrane</keyword>
<keyword evidence="10" id="KW-0966">Cell projection</keyword>
<evidence type="ECO:0000256" key="1">
    <source>
        <dbReference type="ARBA" id="ARBA00004162"/>
    </source>
</evidence>
<sequence length="242" mass="26561">MGKKCKKQECPAGEKWAVPYADFLSLLLALFIALYAISAANTEKVKALKTEFIKIFDYPASKTTDNIVSQGNKESNAKNDAKSQLEQLKATNAEQEQTIKELKAMLDQSEEQISLDMPDGVTFKAGETQVTDQNSIEFIKTTAKIANKLPKNISVEIRGYTGGSTSGLESFELGYKRAMNVAQILADDGLDTSRMRIVSYGNEPAPKSVSGSDSNRVQIFFKVDKNDTKTQKSVLDALKGLQ</sequence>
<dbReference type="PANTHER" id="PTHR30329:SF21">
    <property type="entry name" value="LIPOPROTEIN YIAD-RELATED"/>
    <property type="match status" value="1"/>
</dbReference>
<keyword evidence="4" id="KW-0812">Transmembrane</keyword>
<organism evidence="10 11">
    <name type="scientific">Campylobacter curvus (strain 525.92)</name>
    <dbReference type="NCBI Taxonomy" id="360105"/>
    <lineage>
        <taxon>Bacteria</taxon>
        <taxon>Pseudomonadati</taxon>
        <taxon>Campylobacterota</taxon>
        <taxon>Epsilonproteobacteria</taxon>
        <taxon>Campylobacterales</taxon>
        <taxon>Campylobacteraceae</taxon>
        <taxon>Campylobacter</taxon>
    </lineage>
</organism>
<evidence type="ECO:0000259" key="9">
    <source>
        <dbReference type="PROSITE" id="PS51123"/>
    </source>
</evidence>
<evidence type="ECO:0000313" key="11">
    <source>
        <dbReference type="Proteomes" id="UP000006380"/>
    </source>
</evidence>
<dbReference type="EMBL" id="CP000767">
    <property type="protein sequence ID" value="EAU00994.1"/>
    <property type="molecule type" value="Genomic_DNA"/>
</dbReference>
<evidence type="ECO:0000256" key="4">
    <source>
        <dbReference type="ARBA" id="ARBA00022692"/>
    </source>
</evidence>
<comment type="subcellular location">
    <subcellularLocation>
        <location evidence="1">Cell membrane</location>
        <topology evidence="1">Single-pass membrane protein</topology>
    </subcellularLocation>
</comment>
<keyword evidence="5" id="KW-1133">Transmembrane helix</keyword>
<keyword evidence="11" id="KW-1185">Reference proteome</keyword>
<evidence type="ECO:0000256" key="2">
    <source>
        <dbReference type="ARBA" id="ARBA00008914"/>
    </source>
</evidence>
<dbReference type="PROSITE" id="PS51123">
    <property type="entry name" value="OMPA_2"/>
    <property type="match status" value="1"/>
</dbReference>